<dbReference type="Proteomes" id="UP001370490">
    <property type="component" value="Unassembled WGS sequence"/>
</dbReference>
<dbReference type="GO" id="GO:0016491">
    <property type="term" value="F:oxidoreductase activity"/>
    <property type="evidence" value="ECO:0007669"/>
    <property type="project" value="InterPro"/>
</dbReference>
<feature type="domain" description="Berberine/berberine-like" evidence="6">
    <location>
        <begin position="193"/>
        <end position="257"/>
    </location>
</feature>
<gene>
    <name evidence="7" type="ORF">RJ641_031417</name>
</gene>
<organism evidence="7 8">
    <name type="scientific">Dillenia turbinata</name>
    <dbReference type="NCBI Taxonomy" id="194707"/>
    <lineage>
        <taxon>Eukaryota</taxon>
        <taxon>Viridiplantae</taxon>
        <taxon>Streptophyta</taxon>
        <taxon>Embryophyta</taxon>
        <taxon>Tracheophyta</taxon>
        <taxon>Spermatophyta</taxon>
        <taxon>Magnoliopsida</taxon>
        <taxon>eudicotyledons</taxon>
        <taxon>Gunneridae</taxon>
        <taxon>Pentapetalae</taxon>
        <taxon>Dilleniales</taxon>
        <taxon>Dilleniaceae</taxon>
        <taxon>Dillenia</taxon>
    </lineage>
</organism>
<dbReference type="InterPro" id="IPR006094">
    <property type="entry name" value="Oxid_FAD_bind_N"/>
</dbReference>
<dbReference type="EMBL" id="JBAMMX010000006">
    <property type="protein sequence ID" value="KAK6937909.1"/>
    <property type="molecule type" value="Genomic_DNA"/>
</dbReference>
<sequence length="268" mass="30197">MPTDSDVITACLTYHNIKNFTAFPNSGTDSSEYYKLLNFSLQNLRFAEPSFSPPAAIILPESRDELVRSIECCRKGSWEIRVRCGGHSYEGTSSVTTDGDPFTTISLKGVTTLIDMLEEEPKGYVILDPYGGIMQDISSEAIAFPHRKGNIFSIQYLVEWYEEDHEKGNEYLAWMRKLYDSMTPFVSSGPRAAYVNYMDLDLGVMDLVSPGDSSGAEAVEWARAWGEKYFLKNYDRLVRAKTYIDPNNVFKHQQGIPPMLTSGSKSKI</sequence>
<keyword evidence="1" id="KW-0285">Flavoprotein</keyword>
<name>A0AAN8VU97_9MAGN</name>
<dbReference type="PANTHER" id="PTHR32448">
    <property type="entry name" value="OS08G0158400 PROTEIN"/>
    <property type="match status" value="1"/>
</dbReference>
<accession>A0AAN8VU97</accession>
<feature type="domain" description="FAD linked oxidase N-terminal" evidence="5">
    <location>
        <begin position="54"/>
        <end position="115"/>
    </location>
</feature>
<proteinExistence type="predicted"/>
<evidence type="ECO:0000256" key="3">
    <source>
        <dbReference type="ARBA" id="ARBA00022827"/>
    </source>
</evidence>
<evidence type="ECO:0000313" key="7">
    <source>
        <dbReference type="EMBL" id="KAK6937909.1"/>
    </source>
</evidence>
<keyword evidence="3" id="KW-0274">FAD</keyword>
<dbReference type="InterPro" id="IPR036318">
    <property type="entry name" value="FAD-bd_PCMH-like_sf"/>
</dbReference>
<evidence type="ECO:0000256" key="4">
    <source>
        <dbReference type="ARBA" id="ARBA00023180"/>
    </source>
</evidence>
<keyword evidence="4" id="KW-0325">Glycoprotein</keyword>
<evidence type="ECO:0000313" key="8">
    <source>
        <dbReference type="Proteomes" id="UP001370490"/>
    </source>
</evidence>
<dbReference type="InterPro" id="IPR016167">
    <property type="entry name" value="FAD-bd_PCMH_sub1"/>
</dbReference>
<dbReference type="Gene3D" id="3.40.462.20">
    <property type="match status" value="1"/>
</dbReference>
<keyword evidence="8" id="KW-1185">Reference proteome</keyword>
<evidence type="ECO:0000259" key="6">
    <source>
        <dbReference type="Pfam" id="PF08031"/>
    </source>
</evidence>
<protein>
    <submittedName>
        <fullName evidence="7">FAD linked oxidase, N-terminal</fullName>
    </submittedName>
</protein>
<dbReference type="InterPro" id="IPR012951">
    <property type="entry name" value="BBE"/>
</dbReference>
<keyword evidence="2" id="KW-0732">Signal</keyword>
<dbReference type="InterPro" id="IPR016169">
    <property type="entry name" value="FAD-bd_PCMH_sub2"/>
</dbReference>
<evidence type="ECO:0000256" key="1">
    <source>
        <dbReference type="ARBA" id="ARBA00022630"/>
    </source>
</evidence>
<dbReference type="Gene3D" id="3.30.465.10">
    <property type="match status" value="1"/>
</dbReference>
<reference evidence="7 8" key="1">
    <citation type="submission" date="2023-12" db="EMBL/GenBank/DDBJ databases">
        <title>A high-quality genome assembly for Dillenia turbinata (Dilleniales).</title>
        <authorList>
            <person name="Chanderbali A."/>
        </authorList>
    </citation>
    <scope>NUCLEOTIDE SEQUENCE [LARGE SCALE GENOMIC DNA]</scope>
    <source>
        <strain evidence="7">LSX21</strain>
        <tissue evidence="7">Leaf</tissue>
    </source>
</reference>
<dbReference type="Gene3D" id="3.30.43.10">
    <property type="entry name" value="Uridine Diphospho-n-acetylenolpyruvylglucosamine Reductase, domain 2"/>
    <property type="match status" value="1"/>
</dbReference>
<dbReference type="Pfam" id="PF01565">
    <property type="entry name" value="FAD_binding_4"/>
    <property type="match status" value="1"/>
</dbReference>
<dbReference type="Pfam" id="PF08031">
    <property type="entry name" value="BBE"/>
    <property type="match status" value="1"/>
</dbReference>
<comment type="caution">
    <text evidence="7">The sequence shown here is derived from an EMBL/GenBank/DDBJ whole genome shotgun (WGS) entry which is preliminary data.</text>
</comment>
<dbReference type="SUPFAM" id="SSF56176">
    <property type="entry name" value="FAD-binding/transporter-associated domain-like"/>
    <property type="match status" value="1"/>
</dbReference>
<evidence type="ECO:0000256" key="2">
    <source>
        <dbReference type="ARBA" id="ARBA00022729"/>
    </source>
</evidence>
<dbReference type="GO" id="GO:0050660">
    <property type="term" value="F:flavin adenine dinucleotide binding"/>
    <property type="evidence" value="ECO:0007669"/>
    <property type="project" value="InterPro"/>
</dbReference>
<dbReference type="AlphaFoldDB" id="A0AAN8VU97"/>
<evidence type="ECO:0000259" key="5">
    <source>
        <dbReference type="Pfam" id="PF01565"/>
    </source>
</evidence>